<evidence type="ECO:0000256" key="5">
    <source>
        <dbReference type="SAM" id="Coils"/>
    </source>
</evidence>
<dbReference type="Bgee" id="ENSACLG00000026233">
    <property type="expression patterns" value="Expressed in muscle tissue and 6 other cell types or tissues"/>
</dbReference>
<reference evidence="9" key="3">
    <citation type="submission" date="2025-08" db="UniProtKB">
        <authorList>
            <consortium name="Ensembl"/>
        </authorList>
    </citation>
    <scope>IDENTIFICATION</scope>
</reference>
<dbReference type="InterPro" id="IPR001715">
    <property type="entry name" value="CH_dom"/>
</dbReference>
<evidence type="ECO:0000256" key="1">
    <source>
        <dbReference type="ARBA" id="ARBA00022723"/>
    </source>
</evidence>
<feature type="region of interest" description="Disordered" evidence="6">
    <location>
        <begin position="561"/>
        <end position="610"/>
    </location>
</feature>
<dbReference type="Pfam" id="PF00412">
    <property type="entry name" value="LIM"/>
    <property type="match status" value="1"/>
</dbReference>
<dbReference type="GO" id="GO:0001725">
    <property type="term" value="C:stress fiber"/>
    <property type="evidence" value="ECO:0007669"/>
    <property type="project" value="TreeGrafter"/>
</dbReference>
<dbReference type="FunFam" id="1.10.418.10:FF:000038">
    <property type="entry name" value="LIM and calponin homology domains-containing protein 1"/>
    <property type="match status" value="1"/>
</dbReference>
<feature type="domain" description="LIM zinc-binding" evidence="8">
    <location>
        <begin position="694"/>
        <end position="760"/>
    </location>
</feature>
<keyword evidence="10" id="KW-1185">Reference proteome</keyword>
<dbReference type="PROSITE" id="PS50021">
    <property type="entry name" value="CH"/>
    <property type="match status" value="1"/>
</dbReference>
<dbReference type="Gene3D" id="2.10.110.10">
    <property type="entry name" value="Cysteine Rich Protein"/>
    <property type="match status" value="1"/>
</dbReference>
<dbReference type="GO" id="GO:0051893">
    <property type="term" value="P:regulation of focal adhesion assembly"/>
    <property type="evidence" value="ECO:0007669"/>
    <property type="project" value="TreeGrafter"/>
</dbReference>
<reference evidence="10" key="2">
    <citation type="submission" date="2023-03" db="EMBL/GenBank/DDBJ databases">
        <authorList>
            <consortium name="Wellcome Sanger Institute Data Sharing"/>
        </authorList>
    </citation>
    <scope>NUCLEOTIDE SEQUENCE [LARGE SCALE GENOMIC DNA]</scope>
</reference>
<evidence type="ECO:0000256" key="6">
    <source>
        <dbReference type="SAM" id="MobiDB-lite"/>
    </source>
</evidence>
<keyword evidence="5" id="KW-0175">Coiled coil</keyword>
<dbReference type="PROSITE" id="PS50023">
    <property type="entry name" value="LIM_DOMAIN_2"/>
    <property type="match status" value="1"/>
</dbReference>
<dbReference type="Proteomes" id="UP000265100">
    <property type="component" value="Chromosome 6"/>
</dbReference>
<proteinExistence type="predicted"/>
<keyword evidence="1 4" id="KW-0479">Metal-binding</keyword>
<dbReference type="PRINTS" id="PR00888">
    <property type="entry name" value="SM22CALPONIN"/>
</dbReference>
<keyword evidence="2 4" id="KW-0862">Zinc</keyword>
<reference evidence="9" key="4">
    <citation type="submission" date="2025-09" db="UniProtKB">
        <authorList>
            <consortium name="Ensembl"/>
        </authorList>
    </citation>
    <scope>IDENTIFICATION</scope>
</reference>
<evidence type="ECO:0000259" key="7">
    <source>
        <dbReference type="PROSITE" id="PS50021"/>
    </source>
</evidence>
<dbReference type="AlphaFoldDB" id="A0A3P8RCW8"/>
<feature type="compositionally biased region" description="Basic and acidic residues" evidence="6">
    <location>
        <begin position="164"/>
        <end position="183"/>
    </location>
</feature>
<evidence type="ECO:0008006" key="11">
    <source>
        <dbReference type="Google" id="ProtNLM"/>
    </source>
</evidence>
<reference evidence="9 10" key="1">
    <citation type="submission" date="2018-05" db="EMBL/GenBank/DDBJ databases">
        <authorList>
            <person name="Datahose"/>
        </authorList>
    </citation>
    <scope>NUCLEOTIDE SEQUENCE</scope>
</reference>
<dbReference type="InterPro" id="IPR001781">
    <property type="entry name" value="Znf_LIM"/>
</dbReference>
<dbReference type="Gene3D" id="1.10.418.10">
    <property type="entry name" value="Calponin-like domain"/>
    <property type="match status" value="1"/>
</dbReference>
<evidence type="ECO:0000256" key="3">
    <source>
        <dbReference type="ARBA" id="ARBA00023038"/>
    </source>
</evidence>
<dbReference type="InterPro" id="IPR036872">
    <property type="entry name" value="CH_dom_sf"/>
</dbReference>
<dbReference type="InterPro" id="IPR031865">
    <property type="entry name" value="DUF4757"/>
</dbReference>
<feature type="compositionally biased region" description="Polar residues" evidence="6">
    <location>
        <begin position="196"/>
        <end position="210"/>
    </location>
</feature>
<dbReference type="PROSITE" id="PS00478">
    <property type="entry name" value="LIM_DOMAIN_1"/>
    <property type="match status" value="1"/>
</dbReference>
<dbReference type="GO" id="GO:0051496">
    <property type="term" value="P:positive regulation of stress fiber assembly"/>
    <property type="evidence" value="ECO:0007669"/>
    <property type="project" value="TreeGrafter"/>
</dbReference>
<dbReference type="SUPFAM" id="SSF47576">
    <property type="entry name" value="Calponin-homology domain, CH-domain"/>
    <property type="match status" value="1"/>
</dbReference>
<feature type="compositionally biased region" description="Polar residues" evidence="6">
    <location>
        <begin position="257"/>
        <end position="273"/>
    </location>
</feature>
<evidence type="ECO:0000256" key="2">
    <source>
        <dbReference type="ARBA" id="ARBA00022833"/>
    </source>
</evidence>
<evidence type="ECO:0000313" key="9">
    <source>
        <dbReference type="Ensembl" id="ENSACLP00000038917.2"/>
    </source>
</evidence>
<protein>
    <recommendedName>
        <fullName evidence="11">LIM and calponin homology domains 1a</fullName>
    </recommendedName>
</protein>
<feature type="region of interest" description="Disordered" evidence="6">
    <location>
        <begin position="435"/>
        <end position="486"/>
    </location>
</feature>
<dbReference type="InterPro" id="IPR003096">
    <property type="entry name" value="SM22_calponin"/>
</dbReference>
<dbReference type="CDD" id="cd08368">
    <property type="entry name" value="LIM"/>
    <property type="match status" value="1"/>
</dbReference>
<accession>A0A3P8RCW8</accession>
<feature type="coiled-coil region" evidence="5">
    <location>
        <begin position="339"/>
        <end position="366"/>
    </location>
</feature>
<dbReference type="Ensembl" id="ENSACLT00000039841.2">
    <property type="protein sequence ID" value="ENSACLP00000038917.2"/>
    <property type="gene ID" value="ENSACLG00000026233.2"/>
</dbReference>
<feature type="compositionally biased region" description="Polar residues" evidence="6">
    <location>
        <begin position="579"/>
        <end position="603"/>
    </location>
</feature>
<dbReference type="GeneTree" id="ENSGT00950000183159"/>
<dbReference type="GO" id="GO:0032034">
    <property type="term" value="F:myosin II head/neck binding"/>
    <property type="evidence" value="ECO:0007669"/>
    <property type="project" value="TreeGrafter"/>
</dbReference>
<evidence type="ECO:0000313" key="10">
    <source>
        <dbReference type="Proteomes" id="UP000265100"/>
    </source>
</evidence>
<dbReference type="PANTHER" id="PTHR15551:SF4">
    <property type="entry name" value="LIM AND CALPONIN HOMOLOGY DOMAINS-CONTAINING PROTEIN 1 ISOFORM X1"/>
    <property type="match status" value="1"/>
</dbReference>
<feature type="region of interest" description="Disordered" evidence="6">
    <location>
        <begin position="160"/>
        <end position="288"/>
    </location>
</feature>
<dbReference type="PANTHER" id="PTHR15551">
    <property type="entry name" value="LIM DOMAIN ONLY 7"/>
    <property type="match status" value="1"/>
</dbReference>
<evidence type="ECO:0000256" key="4">
    <source>
        <dbReference type="PROSITE-ProRule" id="PRU00125"/>
    </source>
</evidence>
<keyword evidence="3 4" id="KW-0440">LIM domain</keyword>
<feature type="domain" description="Calponin-homology (CH)" evidence="7">
    <location>
        <begin position="11"/>
        <end position="134"/>
    </location>
</feature>
<feature type="compositionally biased region" description="Basic and acidic residues" evidence="6">
    <location>
        <begin position="561"/>
        <end position="575"/>
    </location>
</feature>
<name>A0A3P8RCW8_ASTCA</name>
<organism evidence="9 10">
    <name type="scientific">Astatotilapia calliptera</name>
    <name type="common">Eastern happy</name>
    <name type="synonym">Chromis callipterus</name>
    <dbReference type="NCBI Taxonomy" id="8154"/>
    <lineage>
        <taxon>Eukaryota</taxon>
        <taxon>Metazoa</taxon>
        <taxon>Chordata</taxon>
        <taxon>Craniata</taxon>
        <taxon>Vertebrata</taxon>
        <taxon>Euteleostomi</taxon>
        <taxon>Actinopterygii</taxon>
        <taxon>Neopterygii</taxon>
        <taxon>Teleostei</taxon>
        <taxon>Neoteleostei</taxon>
        <taxon>Acanthomorphata</taxon>
        <taxon>Ovalentaria</taxon>
        <taxon>Cichlomorphae</taxon>
        <taxon>Cichliformes</taxon>
        <taxon>Cichlidae</taxon>
        <taxon>African cichlids</taxon>
        <taxon>Pseudocrenilabrinae</taxon>
        <taxon>Haplochromini</taxon>
        <taxon>Astatotilapia</taxon>
    </lineage>
</organism>
<dbReference type="SMART" id="SM00132">
    <property type="entry name" value="LIM"/>
    <property type="match status" value="1"/>
</dbReference>
<dbReference type="Pfam" id="PF00307">
    <property type="entry name" value="CH"/>
    <property type="match status" value="1"/>
</dbReference>
<feature type="compositionally biased region" description="Basic and acidic residues" evidence="6">
    <location>
        <begin position="443"/>
        <end position="453"/>
    </location>
</feature>
<dbReference type="Pfam" id="PF15949">
    <property type="entry name" value="DUF4757"/>
    <property type="match status" value="1"/>
</dbReference>
<dbReference type="GO" id="GO:0046872">
    <property type="term" value="F:metal ion binding"/>
    <property type="evidence" value="ECO:0007669"/>
    <property type="project" value="UniProtKB-KW"/>
</dbReference>
<evidence type="ECO:0000259" key="8">
    <source>
        <dbReference type="PROSITE" id="PS50023"/>
    </source>
</evidence>
<sequence>SPCPPLRICTLCPHPPPLHLCFPVLLPQAVTGKSFGDKDFRSALENGILLCELLSAIKPGLVKKINRLPTPIAGLDNLSVFLRGCEELGLKGAQLFDPGDLQDTSIRANLKDSDCNRKLKNVLNTVYWLGKAASGCASYSGPTLNLKEFEGLLAQMKLEGGDSSQKRNVRDSGYDCWDSERSESLSPPRHTRDNSLDSLDSFGSRSQHSPSPDVVNRGNSDGRGSDSEADAPNRKPDVRKDDMLARRTSSKEARSSVPFNQFLPNRTNATSYVPTPRRKPHTEEREQRSLCFSRSVSMGDMLNEEEVGHLPSLSQSRHEHMHEQYNNFLEDEDHWQDDLARWKNRRRSASQDLIRKEEERKRIEKRMKGEGRDGNKRKSIKTYKEIVEEKERREADLCEAYRSAVTPEEAALVLQRYALRFTISDAVLDTLKLPRSTSTPKNELNELDKEQKPESPVNNAEMSEALRQPESHSANALPSPPSVSSRPIPLLAAKPYSGTCIETPMLNLAKRVNHWVWDPNEERKRLERWQQEQERLLKEQYQREQEKLMKEWEKAQLEVEEEERKHNEEERRILEETVTPLNPTGLLNQVSGQTATTSPGTENDNTKGKNVPLQHNGQKISTGNEDQHASKLHFFQGEHEVLTFLDRQSEGKNKHLKKLDQRSFSLQRTTFIMRTSSSPKPQPPSPSRCVSGKRLCTGCSQPLGKGAAMIIDTLGLFFHMHCFKCGLCGVQLGDATAGTDVRIRKGMLSCHECYIASRGRGQPTTL</sequence>
<feature type="compositionally biased region" description="Basic and acidic residues" evidence="6">
    <location>
        <begin position="223"/>
        <end position="254"/>
    </location>
</feature>